<keyword evidence="11" id="KW-0560">Oxidoreductase</keyword>
<evidence type="ECO:0000256" key="1">
    <source>
        <dbReference type="ARBA" id="ARBA00001974"/>
    </source>
</evidence>
<name>A0A1Y2HRR6_9FUNG</name>
<dbReference type="InterPro" id="IPR007266">
    <property type="entry name" value="Ero1"/>
</dbReference>
<evidence type="ECO:0000256" key="14">
    <source>
        <dbReference type="ARBA" id="ARBA00023180"/>
    </source>
</evidence>
<sequence>MLPNPAPSSPAVSALPAWPPRPIRGRLVGRLALIVTALCLVLVAGPCSAEASKQDANSPLDPIIDTSTCVDIPASNAANTHLSPLLSSLVSSPYFRYVKMDLNKDCPFWKENPKCMSPDCVVQIMDDKDVKTEAPFMYHDVNLGDVTYPPQAGLGMGGGARNGGGMLGAGRKVMGGGFGGPNASGNGLRSMFTQCEFAKDFCILEDETSPNGAYIDLVDNPERFTGYAGAGANAIWSAIYNENCFNIPQHLATSPTSSLNTLPAGDSNICLEKQTFYRIVSGLHASISVHICSQFLNKTTGQWVRNVPCFTYRVGNFPDRVENIYFVQNLLLRAVAKVAPLLETMDICTGKPDQDEATKVLVADIVKQAQSSSFDESKLFRDPTIVDEIRTKFRNVSRIMDCVACQKCRLWGKTQITGLATALKVLFGIDKRVLSGQMSVAKPPLSRWEIVALFNTLNRFVESVADVRAFREEERKIKVDAASRTSKLNTSADSKPVGTGPADDQDLWMWKVIASVLTALPFIFGALYGAKQQSAPLAPSSKGSKAQQQQAPTSPVSPSRAHSNGAPRKLSTRSTSPVRSGGRPRSPAPDPSSPTRAQSSRRQQAHDDASDDTDDALDRFVHAATAGGQVSDGSSGSGSDDELSENGRDVDEYSSSGLSQDDEDRPAAVRGPLTRARAAAAGAGGNARAKASPAPAMAHARQMRKQGGYEGSVEASETDEVDVNGSGDEQAVVGQRGIKGGSSGVRRRKKKGGRT</sequence>
<proteinExistence type="inferred from homology"/>
<keyword evidence="12" id="KW-0472">Membrane</keyword>
<feature type="compositionally biased region" description="Basic residues" evidence="16">
    <location>
        <begin position="745"/>
        <end position="755"/>
    </location>
</feature>
<dbReference type="GO" id="GO:0016972">
    <property type="term" value="F:thiol oxidase activity"/>
    <property type="evidence" value="ECO:0007669"/>
    <property type="project" value="InterPro"/>
</dbReference>
<evidence type="ECO:0000256" key="6">
    <source>
        <dbReference type="ARBA" id="ARBA00022630"/>
    </source>
</evidence>
<keyword evidence="7" id="KW-0732">Signal</keyword>
<dbReference type="PANTHER" id="PTHR12613">
    <property type="entry name" value="ERO1-RELATED"/>
    <property type="match status" value="1"/>
</dbReference>
<gene>
    <name evidence="17" type="ORF">BCR44DRAFT_37361</name>
</gene>
<evidence type="ECO:0000256" key="15">
    <source>
        <dbReference type="ARBA" id="ARBA00023284"/>
    </source>
</evidence>
<evidence type="ECO:0000313" key="18">
    <source>
        <dbReference type="Proteomes" id="UP000193411"/>
    </source>
</evidence>
<organism evidence="17 18">
    <name type="scientific">Catenaria anguillulae PL171</name>
    <dbReference type="NCBI Taxonomy" id="765915"/>
    <lineage>
        <taxon>Eukaryota</taxon>
        <taxon>Fungi</taxon>
        <taxon>Fungi incertae sedis</taxon>
        <taxon>Blastocladiomycota</taxon>
        <taxon>Blastocladiomycetes</taxon>
        <taxon>Blastocladiales</taxon>
        <taxon>Catenariaceae</taxon>
        <taxon>Catenaria</taxon>
    </lineage>
</organism>
<comment type="caution">
    <text evidence="17">The sequence shown here is derived from an EMBL/GenBank/DDBJ whole genome shotgun (WGS) entry which is preliminary data.</text>
</comment>
<dbReference type="EMBL" id="MCFL01000013">
    <property type="protein sequence ID" value="ORZ37277.1"/>
    <property type="molecule type" value="Genomic_DNA"/>
</dbReference>
<evidence type="ECO:0000256" key="13">
    <source>
        <dbReference type="ARBA" id="ARBA00023157"/>
    </source>
</evidence>
<dbReference type="GO" id="GO:0005789">
    <property type="term" value="C:endoplasmic reticulum membrane"/>
    <property type="evidence" value="ECO:0007669"/>
    <property type="project" value="UniProtKB-SubCell"/>
</dbReference>
<reference evidence="17 18" key="1">
    <citation type="submission" date="2016-07" db="EMBL/GenBank/DDBJ databases">
        <title>Pervasive Adenine N6-methylation of Active Genes in Fungi.</title>
        <authorList>
            <consortium name="DOE Joint Genome Institute"/>
            <person name="Mondo S.J."/>
            <person name="Dannebaum R.O."/>
            <person name="Kuo R.C."/>
            <person name="Labutti K."/>
            <person name="Haridas S."/>
            <person name="Kuo A."/>
            <person name="Salamov A."/>
            <person name="Ahrendt S.R."/>
            <person name="Lipzen A."/>
            <person name="Sullivan W."/>
            <person name="Andreopoulos W.B."/>
            <person name="Clum A."/>
            <person name="Lindquist E."/>
            <person name="Daum C."/>
            <person name="Ramamoorthy G.K."/>
            <person name="Gryganskyi A."/>
            <person name="Culley D."/>
            <person name="Magnuson J.K."/>
            <person name="James T.Y."/>
            <person name="O'Malley M.A."/>
            <person name="Stajich J.E."/>
            <person name="Spatafora J.W."/>
            <person name="Visel A."/>
            <person name="Grigoriev I.V."/>
        </authorList>
    </citation>
    <scope>NUCLEOTIDE SEQUENCE [LARGE SCALE GENOMIC DNA]</scope>
    <source>
        <strain evidence="17 18">PL171</strain>
    </source>
</reference>
<feature type="compositionally biased region" description="Low complexity" evidence="16">
    <location>
        <begin position="572"/>
        <end position="585"/>
    </location>
</feature>
<evidence type="ECO:0000256" key="9">
    <source>
        <dbReference type="ARBA" id="ARBA00022827"/>
    </source>
</evidence>
<comment type="similarity">
    <text evidence="3">Belongs to the EROs family.</text>
</comment>
<comment type="subunit">
    <text evidence="4">May function both as a monomer and a homodimer.</text>
</comment>
<evidence type="ECO:0000256" key="8">
    <source>
        <dbReference type="ARBA" id="ARBA00022824"/>
    </source>
</evidence>
<comment type="subcellular location">
    <subcellularLocation>
        <location evidence="2">Endoplasmic reticulum membrane</location>
        <topology evidence="2">Peripheral membrane protein</topology>
        <orientation evidence="2">Lumenal side</orientation>
    </subcellularLocation>
</comment>
<keyword evidence="14" id="KW-0325">Glycoprotein</keyword>
<feature type="compositionally biased region" description="Low complexity" evidence="16">
    <location>
        <begin position="538"/>
        <end position="552"/>
    </location>
</feature>
<keyword evidence="10" id="KW-0249">Electron transport</keyword>
<dbReference type="InterPro" id="IPR037192">
    <property type="entry name" value="ERO1-like_sf"/>
</dbReference>
<dbReference type="GO" id="GO:0071949">
    <property type="term" value="F:FAD binding"/>
    <property type="evidence" value="ECO:0007669"/>
    <property type="project" value="InterPro"/>
</dbReference>
<evidence type="ECO:0000256" key="7">
    <source>
        <dbReference type="ARBA" id="ARBA00022729"/>
    </source>
</evidence>
<evidence type="ECO:0000256" key="4">
    <source>
        <dbReference type="ARBA" id="ARBA00011802"/>
    </source>
</evidence>
<accession>A0A1Y2HRR6</accession>
<evidence type="ECO:0000256" key="3">
    <source>
        <dbReference type="ARBA" id="ARBA00008277"/>
    </source>
</evidence>
<dbReference type="GO" id="GO:0015035">
    <property type="term" value="F:protein-disulfide reductase activity"/>
    <property type="evidence" value="ECO:0007669"/>
    <property type="project" value="InterPro"/>
</dbReference>
<evidence type="ECO:0000256" key="5">
    <source>
        <dbReference type="ARBA" id="ARBA00022448"/>
    </source>
</evidence>
<keyword evidence="9" id="KW-0274">FAD</keyword>
<keyword evidence="13" id="KW-1015">Disulfide bond</keyword>
<evidence type="ECO:0000313" key="17">
    <source>
        <dbReference type="EMBL" id="ORZ37277.1"/>
    </source>
</evidence>
<dbReference type="STRING" id="765915.A0A1Y2HRR6"/>
<keyword evidence="6" id="KW-0285">Flavoprotein</keyword>
<feature type="compositionally biased region" description="Low complexity" evidence="16">
    <location>
        <begin position="675"/>
        <end position="700"/>
    </location>
</feature>
<evidence type="ECO:0000256" key="16">
    <source>
        <dbReference type="SAM" id="MobiDB-lite"/>
    </source>
</evidence>
<comment type="cofactor">
    <cofactor evidence="1">
        <name>FAD</name>
        <dbReference type="ChEBI" id="CHEBI:57692"/>
    </cofactor>
</comment>
<dbReference type="GO" id="GO:0034975">
    <property type="term" value="P:protein folding in endoplasmic reticulum"/>
    <property type="evidence" value="ECO:0007669"/>
    <property type="project" value="InterPro"/>
</dbReference>
<keyword evidence="18" id="KW-1185">Reference proteome</keyword>
<protein>
    <submittedName>
        <fullName evidence="17">Endoplasmic reticulum Oxidoreductin 1-domain-containing protein</fullName>
    </submittedName>
</protein>
<evidence type="ECO:0000256" key="10">
    <source>
        <dbReference type="ARBA" id="ARBA00022982"/>
    </source>
</evidence>
<evidence type="ECO:0000256" key="2">
    <source>
        <dbReference type="ARBA" id="ARBA00004367"/>
    </source>
</evidence>
<keyword evidence="15" id="KW-0676">Redox-active center</keyword>
<dbReference type="SUPFAM" id="SSF110019">
    <property type="entry name" value="ERO1-like"/>
    <property type="match status" value="1"/>
</dbReference>
<dbReference type="Proteomes" id="UP000193411">
    <property type="component" value="Unassembled WGS sequence"/>
</dbReference>
<evidence type="ECO:0000256" key="12">
    <source>
        <dbReference type="ARBA" id="ARBA00023136"/>
    </source>
</evidence>
<dbReference type="AlphaFoldDB" id="A0A1Y2HRR6"/>
<dbReference type="Pfam" id="PF04137">
    <property type="entry name" value="ERO1"/>
    <property type="match status" value="1"/>
</dbReference>
<feature type="compositionally biased region" description="Polar residues" evidence="16">
    <location>
        <begin position="553"/>
        <end position="562"/>
    </location>
</feature>
<keyword evidence="8" id="KW-0256">Endoplasmic reticulum</keyword>
<keyword evidence="5" id="KW-0813">Transport</keyword>
<dbReference type="OrthoDB" id="269384at2759"/>
<dbReference type="PANTHER" id="PTHR12613:SF0">
    <property type="entry name" value="ERO1-LIKE PROTEIN"/>
    <property type="match status" value="1"/>
</dbReference>
<feature type="region of interest" description="Disordered" evidence="16">
    <location>
        <begin position="535"/>
        <end position="755"/>
    </location>
</feature>
<evidence type="ECO:0000256" key="11">
    <source>
        <dbReference type="ARBA" id="ARBA00023002"/>
    </source>
</evidence>